<reference evidence="2 3" key="1">
    <citation type="submission" date="2019-02" db="EMBL/GenBank/DDBJ databases">
        <authorList>
            <consortium name="Pathogen Informatics"/>
        </authorList>
    </citation>
    <scope>NUCLEOTIDE SEQUENCE [LARGE SCALE GENOMIC DNA]</scope>
    <source>
        <strain evidence="2 3">3012STDY6756504</strain>
    </source>
</reference>
<accession>A0A4V6IC19</accession>
<sequence length="374" mass="38808">MTDTIENEFVITAEQVFDGYRVLPQHAVLVKGDRIIDVVPTDQATGPGRRIEIAGTLLPGFIDLHAHVLLDRTPLDVVLRHGLTTVRDIGGPLRAPSGGDGRLRVLSAGPILTAPGGYPIPIFGPDAAWEVPDPDAARAAVRHHVEHGAALIKIALEPGGSAGAPWSAHSTSVAPPWPLPSLEVVTAIVDEAHAHGRRVAAHVSGIAGVELALAAEVDEWAHVPCDLLPDELIARAAAAGVRIVGTLDTQSRTAGVFGNAVRLTEAGVRLLYGTDLAHPDVPWGIDAFELQLMQHIAHGALTAADVLSAATARAGEHLGLAPLGQLVPGAPADLIGVSGNALERFKSLEYPDLVMSGGVVVTDASALADVRVSS</sequence>
<evidence type="ECO:0000313" key="3">
    <source>
        <dbReference type="Proteomes" id="UP000290439"/>
    </source>
</evidence>
<evidence type="ECO:0000259" key="1">
    <source>
        <dbReference type="Pfam" id="PF01979"/>
    </source>
</evidence>
<dbReference type="Proteomes" id="UP000290439">
    <property type="component" value="Chromosome"/>
</dbReference>
<dbReference type="InterPro" id="IPR011059">
    <property type="entry name" value="Metal-dep_hydrolase_composite"/>
</dbReference>
<dbReference type="RefSeq" id="WP_165448846.1">
    <property type="nucleotide sequence ID" value="NZ_LR215973.1"/>
</dbReference>
<protein>
    <submittedName>
        <fullName evidence="2">N-ethylammeline chlorohydrolase</fullName>
    </submittedName>
</protein>
<proteinExistence type="predicted"/>
<feature type="domain" description="Amidohydrolase-related" evidence="1">
    <location>
        <begin position="56"/>
        <end position="361"/>
    </location>
</feature>
<dbReference type="AlphaFoldDB" id="A0A4V6IC19"/>
<dbReference type="SUPFAM" id="SSF51556">
    <property type="entry name" value="Metallo-dependent hydrolases"/>
    <property type="match status" value="1"/>
</dbReference>
<dbReference type="InterPro" id="IPR032466">
    <property type="entry name" value="Metal_Hydrolase"/>
</dbReference>
<dbReference type="Gene3D" id="2.30.40.10">
    <property type="entry name" value="Urease, subunit C, domain 1"/>
    <property type="match status" value="1"/>
</dbReference>
<dbReference type="GO" id="GO:0016810">
    <property type="term" value="F:hydrolase activity, acting on carbon-nitrogen (but not peptide) bonds"/>
    <property type="evidence" value="ECO:0007669"/>
    <property type="project" value="InterPro"/>
</dbReference>
<keyword evidence="2" id="KW-0378">Hydrolase</keyword>
<dbReference type="InterPro" id="IPR006680">
    <property type="entry name" value="Amidohydro-rel"/>
</dbReference>
<dbReference type="SUPFAM" id="SSF51338">
    <property type="entry name" value="Composite domain of metallo-dependent hydrolases"/>
    <property type="match status" value="2"/>
</dbReference>
<dbReference type="PANTHER" id="PTHR43135:SF3">
    <property type="entry name" value="ALPHA-D-RIBOSE 1-METHYLPHOSPHONATE 5-TRIPHOSPHATE DIPHOSPHATASE"/>
    <property type="match status" value="1"/>
</dbReference>
<dbReference type="PANTHER" id="PTHR43135">
    <property type="entry name" value="ALPHA-D-RIBOSE 1-METHYLPHOSPHONATE 5-TRIPHOSPHATE DIPHOSPHATASE"/>
    <property type="match status" value="1"/>
</dbReference>
<dbReference type="InterPro" id="IPR051781">
    <property type="entry name" value="Metallo-dep_Hydrolase"/>
</dbReference>
<name>A0A4V6IC19_9NOCA</name>
<dbReference type="EMBL" id="LR215973">
    <property type="protein sequence ID" value="VFA97793.1"/>
    <property type="molecule type" value="Genomic_DNA"/>
</dbReference>
<dbReference type="Pfam" id="PF01979">
    <property type="entry name" value="Amidohydro_1"/>
    <property type="match status" value="1"/>
</dbReference>
<gene>
    <name evidence="2" type="ORF">NCTC10797_01558</name>
</gene>
<organism evidence="2 3">
    <name type="scientific">Nocardia cyriacigeorgica</name>
    <dbReference type="NCBI Taxonomy" id="135487"/>
    <lineage>
        <taxon>Bacteria</taxon>
        <taxon>Bacillati</taxon>
        <taxon>Actinomycetota</taxon>
        <taxon>Actinomycetes</taxon>
        <taxon>Mycobacteriales</taxon>
        <taxon>Nocardiaceae</taxon>
        <taxon>Nocardia</taxon>
    </lineage>
</organism>
<evidence type="ECO:0000313" key="2">
    <source>
        <dbReference type="EMBL" id="VFA97793.1"/>
    </source>
</evidence>
<dbReference type="Gene3D" id="3.20.20.140">
    <property type="entry name" value="Metal-dependent hydrolases"/>
    <property type="match status" value="1"/>
</dbReference>